<dbReference type="Pfam" id="PF00990">
    <property type="entry name" value="GGDEF"/>
    <property type="match status" value="1"/>
</dbReference>
<dbReference type="EMBL" id="JAMPKM010000030">
    <property type="protein sequence ID" value="MEP0820449.1"/>
    <property type="molecule type" value="Genomic_DNA"/>
</dbReference>
<evidence type="ECO:0000313" key="3">
    <source>
        <dbReference type="Proteomes" id="UP001464891"/>
    </source>
</evidence>
<name>A0ABV0JF92_9CYAN</name>
<feature type="domain" description="GGDEF" evidence="1">
    <location>
        <begin position="1"/>
        <end position="68"/>
    </location>
</feature>
<dbReference type="SUPFAM" id="SSF55073">
    <property type="entry name" value="Nucleotide cyclase"/>
    <property type="match status" value="1"/>
</dbReference>
<protein>
    <submittedName>
        <fullName evidence="2">GGDEF domain-containing protein</fullName>
    </submittedName>
</protein>
<gene>
    <name evidence="2" type="ORF">NC998_25455</name>
</gene>
<comment type="caution">
    <text evidence="2">The sequence shown here is derived from an EMBL/GenBank/DDBJ whole genome shotgun (WGS) entry which is preliminary data.</text>
</comment>
<dbReference type="InterPro" id="IPR043128">
    <property type="entry name" value="Rev_trsase/Diguanyl_cyclase"/>
</dbReference>
<dbReference type="Gene3D" id="3.30.70.270">
    <property type="match status" value="1"/>
</dbReference>
<dbReference type="PANTHER" id="PTHR45138">
    <property type="entry name" value="REGULATORY COMPONENTS OF SENSORY TRANSDUCTION SYSTEM"/>
    <property type="match status" value="1"/>
</dbReference>
<organism evidence="2 3">
    <name type="scientific">Trichocoleus desertorum GB2-A4</name>
    <dbReference type="NCBI Taxonomy" id="2933944"/>
    <lineage>
        <taxon>Bacteria</taxon>
        <taxon>Bacillati</taxon>
        <taxon>Cyanobacteriota</taxon>
        <taxon>Cyanophyceae</taxon>
        <taxon>Leptolyngbyales</taxon>
        <taxon>Trichocoleusaceae</taxon>
        <taxon>Trichocoleus</taxon>
    </lineage>
</organism>
<reference evidence="2 3" key="1">
    <citation type="submission" date="2022-04" db="EMBL/GenBank/DDBJ databases">
        <title>Positive selection, recombination, and allopatry shape intraspecific diversity of widespread and dominant cyanobacteria.</title>
        <authorList>
            <person name="Wei J."/>
            <person name="Shu W."/>
            <person name="Hu C."/>
        </authorList>
    </citation>
    <scope>NUCLEOTIDE SEQUENCE [LARGE SCALE GENOMIC DNA]</scope>
    <source>
        <strain evidence="2 3">GB2-A4</strain>
    </source>
</reference>
<accession>A0ABV0JF92</accession>
<keyword evidence="3" id="KW-1185">Reference proteome</keyword>
<proteinExistence type="predicted"/>
<dbReference type="PANTHER" id="PTHR45138:SF9">
    <property type="entry name" value="DIGUANYLATE CYCLASE DGCM-RELATED"/>
    <property type="match status" value="1"/>
</dbReference>
<dbReference type="Proteomes" id="UP001464891">
    <property type="component" value="Unassembled WGS sequence"/>
</dbReference>
<dbReference type="InterPro" id="IPR050469">
    <property type="entry name" value="Diguanylate_Cyclase"/>
</dbReference>
<sequence>MPNTSPEGAVQGAEKIRAAVQALQIPHGNSLVNQYVTLSVGGASTTPTYATSPKMLITTTDQALYQEK</sequence>
<dbReference type="InterPro" id="IPR029787">
    <property type="entry name" value="Nucleotide_cyclase"/>
</dbReference>
<evidence type="ECO:0000313" key="2">
    <source>
        <dbReference type="EMBL" id="MEP0820449.1"/>
    </source>
</evidence>
<evidence type="ECO:0000259" key="1">
    <source>
        <dbReference type="Pfam" id="PF00990"/>
    </source>
</evidence>
<dbReference type="InterPro" id="IPR000160">
    <property type="entry name" value="GGDEF_dom"/>
</dbReference>